<reference evidence="6 7" key="1">
    <citation type="submission" date="2015-01" db="EMBL/GenBank/DDBJ databases">
        <title>The Genome Sequence of Exophiala xenobiotica CBS118157.</title>
        <authorList>
            <consortium name="The Broad Institute Genomics Platform"/>
            <person name="Cuomo C."/>
            <person name="de Hoog S."/>
            <person name="Gorbushina A."/>
            <person name="Stielow B."/>
            <person name="Teixiera M."/>
            <person name="Abouelleil A."/>
            <person name="Chapman S.B."/>
            <person name="Priest M."/>
            <person name="Young S.K."/>
            <person name="Wortman J."/>
            <person name="Nusbaum C."/>
            <person name="Birren B."/>
        </authorList>
    </citation>
    <scope>NUCLEOTIDE SEQUENCE [LARGE SCALE GENOMIC DNA]</scope>
    <source>
        <strain evidence="6 7">CBS 118157</strain>
    </source>
</reference>
<dbReference type="GeneID" id="25332055"/>
<evidence type="ECO:0000259" key="5">
    <source>
        <dbReference type="PROSITE" id="PS51393"/>
    </source>
</evidence>
<keyword evidence="4" id="KW-0560">Oxidoreductase</keyword>
<name>A0A0D2CNH5_9EURO</name>
<dbReference type="PROSITE" id="PS51393">
    <property type="entry name" value="LIPOXYGENASE_3"/>
    <property type="match status" value="1"/>
</dbReference>
<evidence type="ECO:0000256" key="1">
    <source>
        <dbReference type="ARBA" id="ARBA00021175"/>
    </source>
</evidence>
<evidence type="ECO:0000313" key="7">
    <source>
        <dbReference type="Proteomes" id="UP000054342"/>
    </source>
</evidence>
<dbReference type="InterPro" id="IPR000907">
    <property type="entry name" value="LipOase"/>
</dbReference>
<dbReference type="GO" id="GO:0034440">
    <property type="term" value="P:lipid oxidation"/>
    <property type="evidence" value="ECO:0007669"/>
    <property type="project" value="InterPro"/>
</dbReference>
<keyword evidence="2" id="KW-0479">Metal-binding</keyword>
<dbReference type="Gene3D" id="3.10.450.60">
    <property type="match status" value="1"/>
</dbReference>
<dbReference type="Gene3D" id="1.20.245.10">
    <property type="entry name" value="Lipoxygenase-1, Domain 5"/>
    <property type="match status" value="1"/>
</dbReference>
<gene>
    <name evidence="6" type="ORF">PV05_10147</name>
</gene>
<evidence type="ECO:0000256" key="2">
    <source>
        <dbReference type="ARBA" id="ARBA00022723"/>
    </source>
</evidence>
<dbReference type="InterPro" id="IPR013819">
    <property type="entry name" value="LipOase_C"/>
</dbReference>
<dbReference type="SUPFAM" id="SSF48484">
    <property type="entry name" value="Lipoxigenase"/>
    <property type="match status" value="1"/>
</dbReference>
<dbReference type="Proteomes" id="UP000054342">
    <property type="component" value="Unassembled WGS sequence"/>
</dbReference>
<keyword evidence="7" id="KW-1185">Reference proteome</keyword>
<feature type="domain" description="Lipoxygenase" evidence="5">
    <location>
        <begin position="259"/>
        <end position="672"/>
    </location>
</feature>
<keyword evidence="3" id="KW-0223">Dioxygenase</keyword>
<organism evidence="6 7">
    <name type="scientific">Exophiala xenobiotica</name>
    <dbReference type="NCBI Taxonomy" id="348802"/>
    <lineage>
        <taxon>Eukaryota</taxon>
        <taxon>Fungi</taxon>
        <taxon>Dikarya</taxon>
        <taxon>Ascomycota</taxon>
        <taxon>Pezizomycotina</taxon>
        <taxon>Eurotiomycetes</taxon>
        <taxon>Chaetothyriomycetidae</taxon>
        <taxon>Chaetothyriales</taxon>
        <taxon>Herpotrichiellaceae</taxon>
        <taxon>Exophiala</taxon>
    </lineage>
</organism>
<dbReference type="GO" id="GO:0046872">
    <property type="term" value="F:metal ion binding"/>
    <property type="evidence" value="ECO:0007669"/>
    <property type="project" value="UniProtKB-KW"/>
</dbReference>
<dbReference type="AlphaFoldDB" id="A0A0D2CNH5"/>
<evidence type="ECO:0000313" key="6">
    <source>
        <dbReference type="EMBL" id="KIW51427.1"/>
    </source>
</evidence>
<evidence type="ECO:0000256" key="3">
    <source>
        <dbReference type="ARBA" id="ARBA00022964"/>
    </source>
</evidence>
<dbReference type="GO" id="GO:0043651">
    <property type="term" value="P:linoleic acid metabolic process"/>
    <property type="evidence" value="ECO:0007669"/>
    <property type="project" value="UniProtKB-ARBA"/>
</dbReference>
<evidence type="ECO:0000256" key="4">
    <source>
        <dbReference type="ARBA" id="ARBA00023002"/>
    </source>
</evidence>
<dbReference type="STRING" id="348802.A0A0D2CNH5"/>
<dbReference type="EMBL" id="KN847322">
    <property type="protein sequence ID" value="KIW51427.1"/>
    <property type="molecule type" value="Genomic_DNA"/>
</dbReference>
<dbReference type="PANTHER" id="PTHR11771">
    <property type="entry name" value="LIPOXYGENASE"/>
    <property type="match status" value="1"/>
</dbReference>
<sequence length="672" mass="75925">MDNITSPSEIVETTRLKHGWDDGVFTSELLNKSVVPRNLTAAETKAKITPPKDAGKPEPLRTGTYRGTKLALTQMTKRIEGRFKSFFDVAGFETSVPLNLLVEAKQLYTFQKPGSDNYPPHLDIIPKVDQVSLLEIFDFMRLLDTGTLIGTLIPDKILDFIHDHPEGATVDAIETRNNELHRDKEDIFDEENIGNRPDWWTDKVFAQQQFVGPNPTTIQQASPQWVMQFAEDAQGNDEMYRLISSHDANSFYIQDCSYFRAAIGADAHADMTSNDGTRRLCAAVTLFHLTEQGTLHPLAIAIDYKGSLRESVVIFNKRASPSDPEPKDDWPWRYAKTCAQVSDWLRHEVTVHLVNAHLVEEVTIVAAHRAFPIDHPVYQLLQPHWLKTLSINAAARASLVPNVVTRIVGVTDPQLYSFVRDAYRRFDWTGQYVPTSLEATGFPTEELPHNPKFHNYAYGRNMVLMWQTLRKFVAAIIAINYKSNEDVAIDEHIDAWTKEMQSDDGGQLKSFPEIKTIEALVDAVTMCIHIASPQHTAVNYLQSYYQTFVINKPSALFAPLPKTLDELTKYTEEDLMAAYPVNHPREWLLASHLPHLLSYRVAEDQNLVNFALSTAKLATLNNQDAVAAAAAQLYADLMELRNVFKQNSLDMDDQTKPYDVMDPQVTAVSILL</sequence>
<dbReference type="GO" id="GO:0050584">
    <property type="term" value="F:linoleate 11-lipoxygenase activity"/>
    <property type="evidence" value="ECO:0007669"/>
    <property type="project" value="UniProtKB-ARBA"/>
</dbReference>
<proteinExistence type="predicted"/>
<dbReference type="HOGENOM" id="CLU_009802_0_0_1"/>
<dbReference type="RefSeq" id="XP_013312011.1">
    <property type="nucleotide sequence ID" value="XM_013456557.1"/>
</dbReference>
<dbReference type="OrthoDB" id="407298at2759"/>
<protein>
    <recommendedName>
        <fullName evidence="1">Manganese lipoxygenase</fullName>
    </recommendedName>
</protein>
<accession>A0A0D2CNH5</accession>
<dbReference type="InterPro" id="IPR036226">
    <property type="entry name" value="LipOase_C_sf"/>
</dbReference>
<dbReference type="Pfam" id="PF00305">
    <property type="entry name" value="Lipoxygenase"/>
    <property type="match status" value="1"/>
</dbReference>